<name>Q80HT2_WSSV</name>
<evidence type="ECO:0000313" key="2">
    <source>
        <dbReference type="EMBL" id="AAO91648.1"/>
    </source>
</evidence>
<dbReference type="EMBL" id="AY245783">
    <property type="protein sequence ID" value="AAO91648.1"/>
    <property type="molecule type" value="mRNA"/>
</dbReference>
<reference evidence="2" key="1">
    <citation type="submission" date="2003-02" db="EMBL/GenBank/DDBJ databases">
        <authorList>
            <person name="You Z."/>
            <person name="Nadala E.C.B. Jr."/>
            <person name="Yang J."/>
            <person name="Loh P.C."/>
        </authorList>
    </citation>
    <scope>NUCLEOTIDE SEQUENCE</scope>
</reference>
<feature type="non-terminal residue" evidence="2">
    <location>
        <position position="1"/>
    </location>
</feature>
<evidence type="ECO:0000259" key="1">
    <source>
        <dbReference type="Pfam" id="PF09625"/>
    </source>
</evidence>
<dbReference type="InterPro" id="IPR018587">
    <property type="entry name" value="WSSV_Orf116/126_N"/>
</dbReference>
<proteinExistence type="evidence at transcript level"/>
<feature type="domain" description="White spot syndrome virus (WSSV) Orf116/126 N-terminal" evidence="1">
    <location>
        <begin position="17"/>
        <end position="90"/>
    </location>
</feature>
<protein>
    <recommendedName>
        <fullName evidence="1">White spot syndrome virus (WSSV) Orf116/126 N-terminal domain-containing protein</fullName>
    </recommendedName>
</protein>
<organismHost>
    <name type="scientific">Crustacea</name>
    <name type="common">crustaceans</name>
    <dbReference type="NCBI Taxonomy" id="6657"/>
</organismHost>
<dbReference type="Gene3D" id="3.30.70.2070">
    <property type="entry name" value="VP9 protein domain"/>
    <property type="match status" value="1"/>
</dbReference>
<organism evidence="2">
    <name type="scientific">White spot syndrome virus</name>
    <name type="common">WSSV</name>
    <name type="synonym">White spot bacilliform virus</name>
    <dbReference type="NCBI Taxonomy" id="92652"/>
    <lineage>
        <taxon>Viruses</taxon>
        <taxon>Viruses incertae sedis</taxon>
        <taxon>Naldaviricetes</taxon>
        <taxon>Nimaviridae</taxon>
        <taxon>Whispovirus</taxon>
        <taxon>White spot syndrome virus</taxon>
    </lineage>
</organism>
<dbReference type="Pfam" id="PF09625">
    <property type="entry name" value="VP9"/>
    <property type="match status" value="1"/>
</dbReference>
<accession>Q80HT2</accession>
<sequence>ILKEDFLKRTDKKMATFQTDADFLLVGDDTSRCEEVMKTFDTVEAVRKSDLDDRVYMVCLKQGSTFVLNGGIEELRLLTGDSTLEIQPMIVPTTE</sequence>
<dbReference type="InterPro" id="IPR038362">
    <property type="entry name" value="VP9_N_sf"/>
</dbReference>